<dbReference type="AlphaFoldDB" id="A0A3R7QDZ1"/>
<dbReference type="Proteomes" id="UP000283509">
    <property type="component" value="Unassembled WGS sequence"/>
</dbReference>
<keyword evidence="1" id="KW-0732">Signal</keyword>
<reference evidence="2 3" key="2">
    <citation type="submission" date="2019-01" db="EMBL/GenBank/DDBJ databases">
        <title>The decoding of complex shrimp genome reveals the adaptation for benthos swimmer, frequently molting mechanism and breeding impact on genome.</title>
        <authorList>
            <person name="Sun Y."/>
            <person name="Gao Y."/>
            <person name="Yu Y."/>
        </authorList>
    </citation>
    <scope>NUCLEOTIDE SEQUENCE [LARGE SCALE GENOMIC DNA]</scope>
    <source>
        <tissue evidence="2">Muscle</tissue>
    </source>
</reference>
<dbReference type="EMBL" id="QCYY01001747">
    <property type="protein sequence ID" value="ROT75667.1"/>
    <property type="molecule type" value="Genomic_DNA"/>
</dbReference>
<evidence type="ECO:0000313" key="2">
    <source>
        <dbReference type="EMBL" id="ROT75667.1"/>
    </source>
</evidence>
<evidence type="ECO:0000313" key="3">
    <source>
        <dbReference type="Proteomes" id="UP000283509"/>
    </source>
</evidence>
<gene>
    <name evidence="2" type="ORF">C7M84_005773</name>
</gene>
<comment type="caution">
    <text evidence="2">The sequence shown here is derived from an EMBL/GenBank/DDBJ whole genome shotgun (WGS) entry which is preliminary data.</text>
</comment>
<feature type="chain" id="PRO_5018761429" description="UPAR/Ly6 domain-containing protein" evidence="1">
    <location>
        <begin position="27"/>
        <end position="119"/>
    </location>
</feature>
<evidence type="ECO:0000256" key="1">
    <source>
        <dbReference type="SAM" id="SignalP"/>
    </source>
</evidence>
<keyword evidence="3" id="KW-1185">Reference proteome</keyword>
<protein>
    <recommendedName>
        <fullName evidence="4">UPAR/Ly6 domain-containing protein</fullName>
    </recommendedName>
</protein>
<evidence type="ECO:0008006" key="4">
    <source>
        <dbReference type="Google" id="ProtNLM"/>
    </source>
</evidence>
<reference evidence="2 3" key="1">
    <citation type="submission" date="2018-04" db="EMBL/GenBank/DDBJ databases">
        <authorList>
            <person name="Zhang X."/>
            <person name="Yuan J."/>
            <person name="Li F."/>
            <person name="Xiang J."/>
        </authorList>
    </citation>
    <scope>NUCLEOTIDE SEQUENCE [LARGE SCALE GENOMIC DNA]</scope>
    <source>
        <tissue evidence="2">Muscle</tissue>
    </source>
</reference>
<feature type="signal peptide" evidence="1">
    <location>
        <begin position="1"/>
        <end position="26"/>
    </location>
</feature>
<sequence>MARSRASSMRILGFVGVMLLAHQASAWFCYSHNPGDESWSVVPCFSGSCYSVGAKLLGFGDAKKGCADDVHANVCEAANLKGLASQHVCFCNSILCNSSSDVAPSLLLPLLVLAYFLWV</sequence>
<dbReference type="OrthoDB" id="6360587at2759"/>
<proteinExistence type="predicted"/>
<name>A0A3R7QDZ1_PENVA</name>
<organism evidence="2 3">
    <name type="scientific">Penaeus vannamei</name>
    <name type="common">Whiteleg shrimp</name>
    <name type="synonym">Litopenaeus vannamei</name>
    <dbReference type="NCBI Taxonomy" id="6689"/>
    <lineage>
        <taxon>Eukaryota</taxon>
        <taxon>Metazoa</taxon>
        <taxon>Ecdysozoa</taxon>
        <taxon>Arthropoda</taxon>
        <taxon>Crustacea</taxon>
        <taxon>Multicrustacea</taxon>
        <taxon>Malacostraca</taxon>
        <taxon>Eumalacostraca</taxon>
        <taxon>Eucarida</taxon>
        <taxon>Decapoda</taxon>
        <taxon>Dendrobranchiata</taxon>
        <taxon>Penaeoidea</taxon>
        <taxon>Penaeidae</taxon>
        <taxon>Penaeus</taxon>
    </lineage>
</organism>
<accession>A0A3R7QDZ1</accession>